<keyword evidence="5" id="KW-0378">Hydrolase</keyword>
<evidence type="ECO:0000256" key="5">
    <source>
        <dbReference type="ARBA" id="ARBA00022801"/>
    </source>
</evidence>
<evidence type="ECO:0000313" key="10">
    <source>
        <dbReference type="Proteomes" id="UP000320679"/>
    </source>
</evidence>
<comment type="caution">
    <text evidence="9">The sequence shown here is derived from an EMBL/GenBank/DDBJ whole genome shotgun (WGS) entry which is preliminary data.</text>
</comment>
<dbReference type="PANTHER" id="PTHR30134:SF2">
    <property type="entry name" value="HYDROGENASE MATURATION FACTOR HYPB"/>
    <property type="match status" value="1"/>
</dbReference>
<reference evidence="9 10" key="1">
    <citation type="submission" date="2019-03" db="EMBL/GenBank/DDBJ databases">
        <title>Metabolic potential of uncultured bacteria and archaea associated with petroleum seepage in deep-sea sediments.</title>
        <authorList>
            <person name="Dong X."/>
            <person name="Hubert C."/>
        </authorList>
    </citation>
    <scope>NUCLEOTIDE SEQUENCE [LARGE SCALE GENOMIC DNA]</scope>
    <source>
        <strain evidence="9">E29_bin78</strain>
    </source>
</reference>
<dbReference type="SUPFAM" id="SSF52540">
    <property type="entry name" value="P-loop containing nucleoside triphosphate hydrolases"/>
    <property type="match status" value="1"/>
</dbReference>
<keyword evidence="6" id="KW-0862">Zinc</keyword>
<feature type="domain" description="CobW/HypB/UreG nucleotide-binding" evidence="8">
    <location>
        <begin position="45"/>
        <end position="203"/>
    </location>
</feature>
<evidence type="ECO:0000256" key="3">
    <source>
        <dbReference type="ARBA" id="ARBA00022723"/>
    </source>
</evidence>
<dbReference type="Gene3D" id="3.40.50.300">
    <property type="entry name" value="P-loop containing nucleotide triphosphate hydrolases"/>
    <property type="match status" value="1"/>
</dbReference>
<gene>
    <name evidence="9" type="primary">hypB</name>
    <name evidence="9" type="ORF">E3J59_03000</name>
</gene>
<dbReference type="InterPro" id="IPR027417">
    <property type="entry name" value="P-loop_NTPase"/>
</dbReference>
<dbReference type="GO" id="GO:0016151">
    <property type="term" value="F:nickel cation binding"/>
    <property type="evidence" value="ECO:0007669"/>
    <property type="project" value="InterPro"/>
</dbReference>
<name>A0A523UVB7_UNCAE</name>
<protein>
    <submittedName>
        <fullName evidence="9">Hydrogenase nickel incorporation protein HypB</fullName>
    </submittedName>
</protein>
<dbReference type="GO" id="GO:0003924">
    <property type="term" value="F:GTPase activity"/>
    <property type="evidence" value="ECO:0007669"/>
    <property type="project" value="InterPro"/>
</dbReference>
<evidence type="ECO:0000256" key="1">
    <source>
        <dbReference type="ARBA" id="ARBA00006211"/>
    </source>
</evidence>
<evidence type="ECO:0000256" key="2">
    <source>
        <dbReference type="ARBA" id="ARBA00022596"/>
    </source>
</evidence>
<dbReference type="GO" id="GO:0005525">
    <property type="term" value="F:GTP binding"/>
    <property type="evidence" value="ECO:0007669"/>
    <property type="project" value="UniProtKB-KW"/>
</dbReference>
<keyword evidence="7" id="KW-0342">GTP-binding</keyword>
<dbReference type="PIRSF" id="PIRSF005624">
    <property type="entry name" value="Ni-bind_GTPase"/>
    <property type="match status" value="1"/>
</dbReference>
<evidence type="ECO:0000313" key="9">
    <source>
        <dbReference type="EMBL" id="TET46496.1"/>
    </source>
</evidence>
<organism evidence="9 10">
    <name type="scientific">Aerophobetes bacterium</name>
    <dbReference type="NCBI Taxonomy" id="2030807"/>
    <lineage>
        <taxon>Bacteria</taxon>
        <taxon>Candidatus Aerophobota</taxon>
    </lineage>
</organism>
<dbReference type="InterPro" id="IPR004392">
    <property type="entry name" value="Hyd_mat_HypB"/>
</dbReference>
<proteinExistence type="inferred from homology"/>
<dbReference type="NCBIfam" id="TIGR00073">
    <property type="entry name" value="hypB"/>
    <property type="match status" value="1"/>
</dbReference>
<keyword evidence="2" id="KW-0533">Nickel</keyword>
<dbReference type="Proteomes" id="UP000320679">
    <property type="component" value="Unassembled WGS sequence"/>
</dbReference>
<dbReference type="AlphaFoldDB" id="A0A523UVB7"/>
<keyword evidence="3" id="KW-0479">Metal-binding</keyword>
<keyword evidence="4" id="KW-0547">Nucleotide-binding</keyword>
<dbReference type="EMBL" id="SOJK01000123">
    <property type="protein sequence ID" value="TET46496.1"/>
    <property type="molecule type" value="Genomic_DNA"/>
</dbReference>
<accession>A0A523UVB7</accession>
<evidence type="ECO:0000256" key="7">
    <source>
        <dbReference type="ARBA" id="ARBA00023134"/>
    </source>
</evidence>
<evidence type="ECO:0000256" key="4">
    <source>
        <dbReference type="ARBA" id="ARBA00022741"/>
    </source>
</evidence>
<dbReference type="GO" id="GO:0008270">
    <property type="term" value="F:zinc ion binding"/>
    <property type="evidence" value="ECO:0007669"/>
    <property type="project" value="TreeGrafter"/>
</dbReference>
<sequence>MKSIKAKEGEIFDIELEEDLLKRNEELAQKNRDLLDKNKIIAIDVMGSIGSGKTSLIKNLLFRLKAKYRIGVIAGDLTTTIDAERIKEEGVEVIQVNTGKECHLDANLIRRALKEFDLGNLDFLFIENVGNLICPAEFPLGSHKRMVVVSVSEGPWMVTKHPYIFSEADLVVINKIDLAQAMGVSVEGIREDVHRIRPGLKTIPTNCLTGEGIEEIIKVLFLESPKNA</sequence>
<dbReference type="PANTHER" id="PTHR30134">
    <property type="entry name" value="HYDROGENASE PROTEIN ASSEMBLY PROTEIN, NICKEL CHAPERONE"/>
    <property type="match status" value="1"/>
</dbReference>
<dbReference type="InterPro" id="IPR003495">
    <property type="entry name" value="CobW/HypB/UreG_nucleotide-bd"/>
</dbReference>
<dbReference type="Pfam" id="PF02492">
    <property type="entry name" value="cobW"/>
    <property type="match status" value="1"/>
</dbReference>
<evidence type="ECO:0000256" key="6">
    <source>
        <dbReference type="ARBA" id="ARBA00022833"/>
    </source>
</evidence>
<evidence type="ECO:0000259" key="8">
    <source>
        <dbReference type="Pfam" id="PF02492"/>
    </source>
</evidence>
<comment type="similarity">
    <text evidence="1">Belongs to the SIMIBI class G3E GTPase family. HypB/HupM subfamily.</text>
</comment>
<dbReference type="GO" id="GO:0051604">
    <property type="term" value="P:protein maturation"/>
    <property type="evidence" value="ECO:0007669"/>
    <property type="project" value="InterPro"/>
</dbReference>